<feature type="compositionally biased region" description="Basic and acidic residues" evidence="1">
    <location>
        <begin position="94"/>
        <end position="109"/>
    </location>
</feature>
<evidence type="ECO:0000256" key="1">
    <source>
        <dbReference type="SAM" id="MobiDB-lite"/>
    </source>
</evidence>
<accession>A0A9N7Z063</accession>
<evidence type="ECO:0000313" key="2">
    <source>
        <dbReference type="EMBL" id="CAB1450868.1"/>
    </source>
</evidence>
<dbReference type="EMBL" id="CADEAL010004069">
    <property type="protein sequence ID" value="CAB1450868.1"/>
    <property type="molecule type" value="Genomic_DNA"/>
</dbReference>
<sequence length="182" mass="20450">MDADRWSDVQRKLADWMWHTSLTPASTIQLGRGLQCLLERACQCLLWLGAMADHHHSSEVRNGMPTGTLTGHTYLHRLRLNGKHCLEGETGGEQLERRGRGGSETDKSRHRLECQCAPATMEVLNGEKGLASKPQARRRALAWAELCLHRPHRLPASAPRRNIMLQIITNSKPLLQNSAKPQ</sequence>
<feature type="region of interest" description="Disordered" evidence="1">
    <location>
        <begin position="89"/>
        <end position="109"/>
    </location>
</feature>
<evidence type="ECO:0000313" key="3">
    <source>
        <dbReference type="Proteomes" id="UP001153269"/>
    </source>
</evidence>
<proteinExistence type="predicted"/>
<name>A0A9N7Z063_PLEPL</name>
<gene>
    <name evidence="2" type="ORF">PLEPLA_LOCUS38560</name>
</gene>
<keyword evidence="3" id="KW-1185">Reference proteome</keyword>
<comment type="caution">
    <text evidence="2">The sequence shown here is derived from an EMBL/GenBank/DDBJ whole genome shotgun (WGS) entry which is preliminary data.</text>
</comment>
<organism evidence="2 3">
    <name type="scientific">Pleuronectes platessa</name>
    <name type="common">European plaice</name>
    <dbReference type="NCBI Taxonomy" id="8262"/>
    <lineage>
        <taxon>Eukaryota</taxon>
        <taxon>Metazoa</taxon>
        <taxon>Chordata</taxon>
        <taxon>Craniata</taxon>
        <taxon>Vertebrata</taxon>
        <taxon>Euteleostomi</taxon>
        <taxon>Actinopterygii</taxon>
        <taxon>Neopterygii</taxon>
        <taxon>Teleostei</taxon>
        <taxon>Neoteleostei</taxon>
        <taxon>Acanthomorphata</taxon>
        <taxon>Carangaria</taxon>
        <taxon>Pleuronectiformes</taxon>
        <taxon>Pleuronectoidei</taxon>
        <taxon>Pleuronectidae</taxon>
        <taxon>Pleuronectes</taxon>
    </lineage>
</organism>
<protein>
    <submittedName>
        <fullName evidence="2">Uncharacterized protein</fullName>
    </submittedName>
</protein>
<dbReference type="Proteomes" id="UP001153269">
    <property type="component" value="Unassembled WGS sequence"/>
</dbReference>
<reference evidence="2" key="1">
    <citation type="submission" date="2020-03" db="EMBL/GenBank/DDBJ databases">
        <authorList>
            <person name="Weist P."/>
        </authorList>
    </citation>
    <scope>NUCLEOTIDE SEQUENCE</scope>
</reference>
<dbReference type="AlphaFoldDB" id="A0A9N7Z063"/>